<dbReference type="PANTHER" id="PTHR16172:SF41">
    <property type="entry name" value="MAJOR FACILITATOR SUPERFAMILY DOMAIN-CONTAINING PROTEIN 6-LIKE"/>
    <property type="match status" value="1"/>
</dbReference>
<evidence type="ECO:0000256" key="3">
    <source>
        <dbReference type="ARBA" id="ARBA00022692"/>
    </source>
</evidence>
<dbReference type="VEuPathDB" id="VectorBase:PHUM123010"/>
<dbReference type="EMBL" id="AAZO01001447">
    <property type="status" value="NOT_ANNOTATED_CDS"/>
    <property type="molecule type" value="Genomic_DNA"/>
</dbReference>
<proteinExistence type="inferred from homology"/>
<dbReference type="InterPro" id="IPR024989">
    <property type="entry name" value="MFS_assoc_dom"/>
</dbReference>
<evidence type="ECO:0000256" key="4">
    <source>
        <dbReference type="ARBA" id="ARBA00022989"/>
    </source>
</evidence>
<organism>
    <name type="scientific">Pediculus humanus subsp. corporis</name>
    <name type="common">Body louse</name>
    <dbReference type="NCBI Taxonomy" id="121224"/>
    <lineage>
        <taxon>Eukaryota</taxon>
        <taxon>Metazoa</taxon>
        <taxon>Ecdysozoa</taxon>
        <taxon>Arthropoda</taxon>
        <taxon>Hexapoda</taxon>
        <taxon>Insecta</taxon>
        <taxon>Pterygota</taxon>
        <taxon>Neoptera</taxon>
        <taxon>Paraneoptera</taxon>
        <taxon>Psocodea</taxon>
        <taxon>Troctomorpha</taxon>
        <taxon>Phthiraptera</taxon>
        <taxon>Anoplura</taxon>
        <taxon>Pediculidae</taxon>
        <taxon>Pediculus</taxon>
    </lineage>
</organism>
<dbReference type="HOGENOM" id="CLU_013133_3_0_1"/>
<feature type="transmembrane region" description="Helical" evidence="6">
    <location>
        <begin position="356"/>
        <end position="377"/>
    </location>
</feature>
<feature type="transmembrane region" description="Helical" evidence="6">
    <location>
        <begin position="588"/>
        <end position="608"/>
    </location>
</feature>
<dbReference type="InParanoid" id="E0VDQ3"/>
<dbReference type="CDD" id="cd17335">
    <property type="entry name" value="MFS_MFSD6"/>
    <property type="match status" value="1"/>
</dbReference>
<dbReference type="CTD" id="8238373"/>
<dbReference type="Proteomes" id="UP000009046">
    <property type="component" value="Unassembled WGS sequence"/>
</dbReference>
<dbReference type="AlphaFoldDB" id="E0VDQ3"/>
<dbReference type="GeneID" id="8238373"/>
<evidence type="ECO:0000256" key="1">
    <source>
        <dbReference type="ARBA" id="ARBA00004141"/>
    </source>
</evidence>
<reference evidence="9" key="3">
    <citation type="submission" date="2020-05" db="UniProtKB">
        <authorList>
            <consortium name="EnsemblMetazoa"/>
        </authorList>
    </citation>
    <scope>IDENTIFICATION</scope>
    <source>
        <strain evidence="9">USDA</strain>
    </source>
</reference>
<feature type="domain" description="Major facilitator superfamily associated" evidence="7">
    <location>
        <begin position="57"/>
        <end position="587"/>
    </location>
</feature>
<keyword evidence="5 6" id="KW-0472">Membrane</keyword>
<evidence type="ECO:0000313" key="9">
    <source>
        <dbReference type="EnsemblMetazoa" id="PHUM123010-PA"/>
    </source>
</evidence>
<reference evidence="8" key="1">
    <citation type="submission" date="2007-04" db="EMBL/GenBank/DDBJ databases">
        <title>Annotation of Pediculus humanus corporis strain USDA.</title>
        <authorList>
            <person name="Kirkness E."/>
            <person name="Hannick L."/>
            <person name="Hass B."/>
            <person name="Bruggner R."/>
            <person name="Lawson D."/>
            <person name="Bidwell S."/>
            <person name="Joardar V."/>
            <person name="Caler E."/>
            <person name="Walenz B."/>
            <person name="Inman J."/>
            <person name="Schobel S."/>
            <person name="Galinsky K."/>
            <person name="Amedeo P."/>
            <person name="Strausberg R."/>
        </authorList>
    </citation>
    <scope>NUCLEOTIDE SEQUENCE</scope>
    <source>
        <strain evidence="8">USDA</strain>
    </source>
</reference>
<dbReference type="Pfam" id="PF12832">
    <property type="entry name" value="MFS_1_like"/>
    <property type="match status" value="1"/>
</dbReference>
<feature type="transmembrane region" description="Helical" evidence="6">
    <location>
        <begin position="493"/>
        <end position="513"/>
    </location>
</feature>
<evidence type="ECO:0000259" key="7">
    <source>
        <dbReference type="Pfam" id="PF12832"/>
    </source>
</evidence>
<evidence type="ECO:0000313" key="8">
    <source>
        <dbReference type="EMBL" id="EEB11509.1"/>
    </source>
</evidence>
<protein>
    <recommendedName>
        <fullName evidence="7">Major facilitator superfamily associated domain-containing protein</fullName>
    </recommendedName>
</protein>
<comment type="similarity">
    <text evidence="2">Belongs to the major facilitator superfamily. MFSD6 family.</text>
</comment>
<feature type="transmembrane region" description="Helical" evidence="6">
    <location>
        <begin position="164"/>
        <end position="180"/>
    </location>
</feature>
<dbReference type="KEGG" id="phu:Phum_PHUM123010"/>
<evidence type="ECO:0000256" key="2">
    <source>
        <dbReference type="ARBA" id="ARBA00005241"/>
    </source>
</evidence>
<dbReference type="SUPFAM" id="SSF103473">
    <property type="entry name" value="MFS general substrate transporter"/>
    <property type="match status" value="1"/>
</dbReference>
<dbReference type="eggNOG" id="KOG3762">
    <property type="taxonomic scope" value="Eukaryota"/>
</dbReference>
<feature type="transmembrane region" description="Helical" evidence="6">
    <location>
        <begin position="56"/>
        <end position="78"/>
    </location>
</feature>
<evidence type="ECO:0000256" key="6">
    <source>
        <dbReference type="SAM" id="Phobius"/>
    </source>
</evidence>
<evidence type="ECO:0000256" key="5">
    <source>
        <dbReference type="ARBA" id="ARBA00023136"/>
    </source>
</evidence>
<feature type="transmembrane region" description="Helical" evidence="6">
    <location>
        <begin position="118"/>
        <end position="139"/>
    </location>
</feature>
<gene>
    <name evidence="9" type="primary">8238373</name>
    <name evidence="8" type="ORF">Phum_PHUM123010</name>
</gene>
<evidence type="ECO:0000313" key="10">
    <source>
        <dbReference type="Proteomes" id="UP000009046"/>
    </source>
</evidence>
<dbReference type="RefSeq" id="XP_002424247.1">
    <property type="nucleotide sequence ID" value="XM_002424202.1"/>
</dbReference>
<dbReference type="InterPro" id="IPR036259">
    <property type="entry name" value="MFS_trans_sf"/>
</dbReference>
<dbReference type="OrthoDB" id="10056177at2759"/>
<sequence>MSVKNHLDQSFIESEQNEKKNQAVENCYEGNEKNENFIKTQFLKIFSTLGINSNLFFLKMSLFFMYGATAALLPYLTIHMQSIGLTVEDIAVIYLALPLTTFLAPPLTGYLVDKIGNYKPVVILSVILNFVFHHSLLFIPHQETPGMMPAAYVVRHPATEFKKIFVFVKTFFFFFFFFNLRHHKKKHKDKKKSSTSLQLDVEEDPRAFFFIGLHKNLGDPIEQLGLEIEPDEDENETVTDFRTRFGSELLLEAGVNVTALEEFDLRCGGLVLATNLTLVRLKDLAADCMLQKCNFIEGGPEVCPPDYKESDDKTFWIYFLLRFIGTTMLSGSVTVMDPIALVLIQQYGGEFGRERLFSSIGMALFSPLTGILIDYYSKNLGYTDYSAAFYTYDILLIISILTICLMPPAPRLPADNILKDTLAIIKMPHVVLFIIFLFLLGNFWGFIESYVFLYLKELGASNYLLGITITVGTISSMPFLYGAERITKKLGHINIIVSAFFLHAIRLMGYSFIEEAWWCFPFEAMEALAVHLMWIAAATYCALLAPKTLLATLIGVLGMAHFSLGRGSGSFVGGILISTVGTRKSFRIMGFTAVGGGISYFLLHYLWLKNLKVVKELEALYKAEMEEKTRQLKRKKGPLMKDVAISAERLSLMIEFNNRGSLRSFERSINYLSRGSASKVDMLKSVQDVDNGRFSNLSVQLKNSAPNLKRRESIGKETDTEKKRVFKGSEPNVIASSVKKNLDVDGTLYSSDSILEEEEILLKEETINCKFLSEKEEKLVL</sequence>
<accession>E0VDQ3</accession>
<comment type="subcellular location">
    <subcellularLocation>
        <location evidence="1">Membrane</location>
        <topology evidence="1">Multi-pass membrane protein</topology>
    </subcellularLocation>
</comment>
<dbReference type="OMA" id="MSATMFP"/>
<dbReference type="InterPro" id="IPR051717">
    <property type="entry name" value="MFS_MFSD6"/>
</dbReference>
<keyword evidence="4 6" id="KW-1133">Transmembrane helix</keyword>
<dbReference type="GO" id="GO:0016020">
    <property type="term" value="C:membrane"/>
    <property type="evidence" value="ECO:0007669"/>
    <property type="project" value="UniProtKB-SubCell"/>
</dbReference>
<dbReference type="FunCoup" id="E0VDQ3">
    <property type="interactions" value="23"/>
</dbReference>
<keyword evidence="3 6" id="KW-0812">Transmembrane</keyword>
<dbReference type="PANTHER" id="PTHR16172">
    <property type="entry name" value="MAJOR FACILITATOR SUPERFAMILY DOMAIN-CONTAINING PROTEIN 6-LIKE"/>
    <property type="match status" value="1"/>
</dbReference>
<dbReference type="Gene3D" id="1.20.1250.20">
    <property type="entry name" value="MFS general substrate transporter like domains"/>
    <property type="match status" value="3"/>
</dbReference>
<feature type="transmembrane region" description="Helical" evidence="6">
    <location>
        <begin position="389"/>
        <end position="409"/>
    </location>
</feature>
<keyword evidence="10" id="KW-1185">Reference proteome</keyword>
<reference evidence="8" key="2">
    <citation type="submission" date="2007-04" db="EMBL/GenBank/DDBJ databases">
        <title>The genome of the human body louse.</title>
        <authorList>
            <consortium name="The Human Body Louse Genome Consortium"/>
            <person name="Kirkness E."/>
            <person name="Walenz B."/>
            <person name="Hass B."/>
            <person name="Bruggner R."/>
            <person name="Strausberg R."/>
        </authorList>
    </citation>
    <scope>NUCLEOTIDE SEQUENCE</scope>
    <source>
        <strain evidence="8">USDA</strain>
    </source>
</reference>
<feature type="transmembrane region" description="Helical" evidence="6">
    <location>
        <begin position="461"/>
        <end position="481"/>
    </location>
</feature>
<dbReference type="EMBL" id="DS235083">
    <property type="protein sequence ID" value="EEB11509.1"/>
    <property type="molecule type" value="Genomic_DNA"/>
</dbReference>
<feature type="transmembrane region" description="Helical" evidence="6">
    <location>
        <begin position="533"/>
        <end position="557"/>
    </location>
</feature>
<dbReference type="EnsemblMetazoa" id="PHUM123010-RA">
    <property type="protein sequence ID" value="PHUM123010-PA"/>
    <property type="gene ID" value="PHUM123010"/>
</dbReference>
<feature type="transmembrane region" description="Helical" evidence="6">
    <location>
        <begin position="430"/>
        <end position="455"/>
    </location>
</feature>
<dbReference type="EMBL" id="AAZO01001448">
    <property type="status" value="NOT_ANNOTATED_CDS"/>
    <property type="molecule type" value="Genomic_DNA"/>
</dbReference>
<feature type="transmembrane region" description="Helical" evidence="6">
    <location>
        <begin position="90"/>
        <end position="112"/>
    </location>
</feature>
<name>E0VDQ3_PEDHC</name>